<accession>A0ACD5GT42</accession>
<evidence type="ECO:0000313" key="2">
    <source>
        <dbReference type="Proteomes" id="UP000095472"/>
    </source>
</evidence>
<organism evidence="1 2">
    <name type="scientific">Desertifilum tharense IPPAS B-1220</name>
    <dbReference type="NCBI Taxonomy" id="1781255"/>
    <lineage>
        <taxon>Bacteria</taxon>
        <taxon>Bacillati</taxon>
        <taxon>Cyanobacteriota</taxon>
        <taxon>Cyanophyceae</taxon>
        <taxon>Desertifilales</taxon>
        <taxon>Desertifilaceae</taxon>
        <taxon>Desertifilum</taxon>
    </lineage>
</organism>
<gene>
    <name evidence="1" type="ORF">BH720_033385</name>
</gene>
<dbReference type="EMBL" id="CP182909">
    <property type="protein sequence ID" value="XPM63948.1"/>
    <property type="molecule type" value="Genomic_DNA"/>
</dbReference>
<name>A0ACD5GT42_9CYAN</name>
<proteinExistence type="predicted"/>
<keyword evidence="2" id="KW-1185">Reference proteome</keyword>
<sequence>MGVGGWGRRGWGDGGKKGVGNWELGVGEERWGIKVNRLLV</sequence>
<protein>
    <submittedName>
        <fullName evidence="1">Uncharacterized protein</fullName>
    </submittedName>
</protein>
<evidence type="ECO:0000313" key="1">
    <source>
        <dbReference type="EMBL" id="XPM63948.1"/>
    </source>
</evidence>
<reference evidence="1 2" key="1">
    <citation type="journal article" date="2016" name="Genome Announc.">
        <title>Draft Genome Sequence of the Thermotolerant Cyanobacterium Desertifilum sp. IPPAS B-1220.</title>
        <authorList>
            <person name="Mironov K.S."/>
            <person name="Sinetova M.A."/>
            <person name="Bolatkhan K."/>
            <person name="Zayadan B.K."/>
            <person name="Ustinova V.V."/>
            <person name="Kupriyanova E.V."/>
            <person name="Skrypnik A.N."/>
            <person name="Gogoleva N.E."/>
            <person name="Gogolev Y.V."/>
            <person name="Los D.A."/>
        </authorList>
    </citation>
    <scope>NUCLEOTIDE SEQUENCE [LARGE SCALE GENOMIC DNA]</scope>
    <source>
        <strain evidence="1 2">IPPAS B-1220</strain>
    </source>
</reference>
<dbReference type="Proteomes" id="UP000095472">
    <property type="component" value="Chromosome"/>
</dbReference>